<dbReference type="RefSeq" id="WP_058482343.1">
    <property type="nucleotide sequence ID" value="NZ_CAAAII010000003.1"/>
</dbReference>
<dbReference type="Pfam" id="PF17775">
    <property type="entry name" value="YchJ_M-like"/>
    <property type="match status" value="1"/>
</dbReference>
<accession>A0A0W0Z991</accession>
<dbReference type="EMBL" id="LNYX01000005">
    <property type="protein sequence ID" value="KTD65688.1"/>
    <property type="molecule type" value="Genomic_DNA"/>
</dbReference>
<dbReference type="InterPro" id="IPR048469">
    <property type="entry name" value="YchJ-like_M"/>
</dbReference>
<dbReference type="InterPro" id="IPR032710">
    <property type="entry name" value="NTF2-like_dom_sf"/>
</dbReference>
<dbReference type="Proteomes" id="UP000054877">
    <property type="component" value="Unassembled WGS sequence"/>
</dbReference>
<proteinExistence type="predicted"/>
<dbReference type="SUPFAM" id="SSF54427">
    <property type="entry name" value="NTF2-like"/>
    <property type="match status" value="1"/>
</dbReference>
<dbReference type="AlphaFoldDB" id="A0A0W0Z991"/>
<dbReference type="Gene3D" id="3.10.450.50">
    <property type="match status" value="1"/>
</dbReference>
<reference evidence="2 3" key="1">
    <citation type="submission" date="2015-11" db="EMBL/GenBank/DDBJ databases">
        <title>Genomic analysis of 38 Legionella species identifies large and diverse effector repertoires.</title>
        <authorList>
            <person name="Burstein D."/>
            <person name="Amaro F."/>
            <person name="Zusman T."/>
            <person name="Lifshitz Z."/>
            <person name="Cohen O."/>
            <person name="Gilbert J.A."/>
            <person name="Pupko T."/>
            <person name="Shuman H.A."/>
            <person name="Segal G."/>
        </authorList>
    </citation>
    <scope>NUCLEOTIDE SEQUENCE [LARGE SCALE GENOMIC DNA]</scope>
    <source>
        <strain evidence="2 3">Mt.St.Helens-9</strain>
    </source>
</reference>
<gene>
    <name evidence="2" type="ORF">Lspi_0400</name>
</gene>
<evidence type="ECO:0000313" key="2">
    <source>
        <dbReference type="EMBL" id="KTD65688.1"/>
    </source>
</evidence>
<evidence type="ECO:0000259" key="1">
    <source>
        <dbReference type="Pfam" id="PF17775"/>
    </source>
</evidence>
<dbReference type="PATRIC" id="fig|452.5.peg.437"/>
<name>A0A0W0Z991_LEGSP</name>
<dbReference type="STRING" id="452.Lspi_0400"/>
<sequence length="140" mass="16229">MKSCPCCSQKPYESCCGLYLEAQQIPETPEALMRSRYTAYSQANIEYIKKTMRGQPLLGYNELEAKIWASHAVWLGLEVLETSLHPKKPNTGYVEFIARLRSGYDMQIIHERSEFEKYQGKWFYKAAHKPRCSKASNKHS</sequence>
<organism evidence="2 3">
    <name type="scientific">Legionella spiritensis</name>
    <dbReference type="NCBI Taxonomy" id="452"/>
    <lineage>
        <taxon>Bacteria</taxon>
        <taxon>Pseudomonadati</taxon>
        <taxon>Pseudomonadota</taxon>
        <taxon>Gammaproteobacteria</taxon>
        <taxon>Legionellales</taxon>
        <taxon>Legionellaceae</taxon>
        <taxon>Legionella</taxon>
    </lineage>
</organism>
<dbReference type="OrthoDB" id="21421at2"/>
<evidence type="ECO:0000313" key="3">
    <source>
        <dbReference type="Proteomes" id="UP000054877"/>
    </source>
</evidence>
<protein>
    <submittedName>
        <fullName evidence="2">Putative SEC-C motif domain protein</fullName>
    </submittedName>
</protein>
<feature type="domain" description="YchJ-like middle NTF2-like" evidence="1">
    <location>
        <begin position="28"/>
        <end position="125"/>
    </location>
</feature>
<keyword evidence="3" id="KW-1185">Reference proteome</keyword>
<comment type="caution">
    <text evidence="2">The sequence shown here is derived from an EMBL/GenBank/DDBJ whole genome shotgun (WGS) entry which is preliminary data.</text>
</comment>